<feature type="non-terminal residue" evidence="1">
    <location>
        <position position="1"/>
    </location>
</feature>
<dbReference type="Proteomes" id="UP001621813">
    <property type="component" value="Unassembled WGS sequence"/>
</dbReference>
<reference evidence="1 2" key="1">
    <citation type="submission" date="2024-02" db="EMBL/GenBank/DDBJ databases">
        <title>Comparative Genomic Analysis of Flavobacterium Species Causing Columnaris Disease of Freshwater Fish in Thailand: Insights into Virulence and Resistance Mechanisms.</title>
        <authorList>
            <person name="Nguyen D."/>
            <person name="Chokmangmeepisarn P."/>
            <person name="Khianchaikhan K."/>
            <person name="Morishita M."/>
            <person name="Bunnoy A."/>
            <person name="Rodkhum C."/>
        </authorList>
    </citation>
    <scope>NUCLEOTIDE SEQUENCE [LARGE SCALE GENOMIC DNA]</scope>
    <source>
        <strain evidence="1 2">KCRT2007</strain>
    </source>
</reference>
<evidence type="ECO:0000313" key="1">
    <source>
        <dbReference type="EMBL" id="MFK7051104.1"/>
    </source>
</evidence>
<protein>
    <submittedName>
        <fullName evidence="1">Uncharacterized protein</fullName>
    </submittedName>
</protein>
<gene>
    <name evidence="1" type="ORF">V3Q77_14615</name>
</gene>
<keyword evidence="2" id="KW-1185">Reference proteome</keyword>
<accession>A0ABW8PVL5</accession>
<comment type="caution">
    <text evidence="1">The sequence shown here is derived from an EMBL/GenBank/DDBJ whole genome shotgun (WGS) entry which is preliminary data.</text>
</comment>
<dbReference type="EMBL" id="JAZGZR010000129">
    <property type="protein sequence ID" value="MFK7051104.1"/>
    <property type="molecule type" value="Genomic_DNA"/>
</dbReference>
<sequence length="82" mass="8850">IKKNLPPNPTATKPPIPLAVPLFCFRGGPIAKFGFRLGGGAKSVLVKDNLLKIANNNIKNEFLGSILLFFGRASRTCIKISK</sequence>
<proteinExistence type="predicted"/>
<name>A0ABW8PVL5_9FLAO</name>
<dbReference type="RefSeq" id="WP_405323591.1">
    <property type="nucleotide sequence ID" value="NZ_JAZGZR010000129.1"/>
</dbReference>
<evidence type="ECO:0000313" key="2">
    <source>
        <dbReference type="Proteomes" id="UP001621813"/>
    </source>
</evidence>
<organism evidence="1 2">
    <name type="scientific">Flavobacterium davisii</name>
    <dbReference type="NCBI Taxonomy" id="2906077"/>
    <lineage>
        <taxon>Bacteria</taxon>
        <taxon>Pseudomonadati</taxon>
        <taxon>Bacteroidota</taxon>
        <taxon>Flavobacteriia</taxon>
        <taxon>Flavobacteriales</taxon>
        <taxon>Flavobacteriaceae</taxon>
        <taxon>Flavobacterium</taxon>
    </lineage>
</organism>